<evidence type="ECO:0000313" key="2">
    <source>
        <dbReference type="Proteomes" id="UP001521785"/>
    </source>
</evidence>
<dbReference type="SUPFAM" id="SSF53335">
    <property type="entry name" value="S-adenosyl-L-methionine-dependent methyltransferases"/>
    <property type="match status" value="1"/>
</dbReference>
<sequence>MASEADVRPFRRDIDAAVSIWLLDLAKQVPKDAQLDGFDISSAHFPPKNELPGNVSLNLLDMMQPIPEHHVGRYDIVHIARIVLYIQKDDPSKLLNQFISLLNNIFRSHDLEVVDFQRKTVGDSMARPWTLMQLMANRDFIENDIVPMCDAGKMPPGSPSADEWREMSKNLILECQNGVKLITDIVYIVARKPTGVN</sequence>
<keyword evidence="2" id="KW-1185">Reference proteome</keyword>
<name>A0ABR3RAA7_9PLEO</name>
<gene>
    <name evidence="1" type="ORF">SLS60_006301</name>
</gene>
<accession>A0ABR3RAA7</accession>
<evidence type="ECO:0000313" key="1">
    <source>
        <dbReference type="EMBL" id="KAL1601389.1"/>
    </source>
</evidence>
<reference evidence="1 2" key="1">
    <citation type="submission" date="2024-02" db="EMBL/GenBank/DDBJ databases">
        <title>De novo assembly and annotation of 12 fungi associated with fruit tree decline syndrome in Ontario, Canada.</title>
        <authorList>
            <person name="Sulman M."/>
            <person name="Ellouze W."/>
            <person name="Ilyukhin E."/>
        </authorList>
    </citation>
    <scope>NUCLEOTIDE SEQUENCE [LARGE SCALE GENOMIC DNA]</scope>
    <source>
        <strain evidence="1 2">M42-189</strain>
    </source>
</reference>
<protein>
    <submittedName>
        <fullName evidence="1">Uncharacterized protein</fullName>
    </submittedName>
</protein>
<dbReference type="InterPro" id="IPR029063">
    <property type="entry name" value="SAM-dependent_MTases_sf"/>
</dbReference>
<proteinExistence type="predicted"/>
<dbReference type="EMBL" id="JAKJXO020000008">
    <property type="protein sequence ID" value="KAL1601389.1"/>
    <property type="molecule type" value="Genomic_DNA"/>
</dbReference>
<comment type="caution">
    <text evidence="1">The sequence shown here is derived from an EMBL/GenBank/DDBJ whole genome shotgun (WGS) entry which is preliminary data.</text>
</comment>
<dbReference type="Proteomes" id="UP001521785">
    <property type="component" value="Unassembled WGS sequence"/>
</dbReference>
<organism evidence="1 2">
    <name type="scientific">Paraconiothyrium brasiliense</name>
    <dbReference type="NCBI Taxonomy" id="300254"/>
    <lineage>
        <taxon>Eukaryota</taxon>
        <taxon>Fungi</taxon>
        <taxon>Dikarya</taxon>
        <taxon>Ascomycota</taxon>
        <taxon>Pezizomycotina</taxon>
        <taxon>Dothideomycetes</taxon>
        <taxon>Pleosporomycetidae</taxon>
        <taxon>Pleosporales</taxon>
        <taxon>Massarineae</taxon>
        <taxon>Didymosphaeriaceae</taxon>
        <taxon>Paraconiothyrium</taxon>
    </lineage>
</organism>